<dbReference type="PROSITE" id="PS00901">
    <property type="entry name" value="CYS_SYNTHASE"/>
    <property type="match status" value="1"/>
</dbReference>
<comment type="caution">
    <text evidence="11">The sequence shown here is derived from an EMBL/GenBank/DDBJ whole genome shotgun (WGS) entry which is preliminary data.</text>
</comment>
<dbReference type="EMBL" id="CAJFCW020000002">
    <property type="protein sequence ID" value="CAG9088854.1"/>
    <property type="molecule type" value="Genomic_DNA"/>
</dbReference>
<dbReference type="Gene3D" id="3.40.50.1100">
    <property type="match status" value="2"/>
</dbReference>
<dbReference type="InterPro" id="IPR005856">
    <property type="entry name" value="Cys_synth"/>
</dbReference>
<protein>
    <recommendedName>
        <fullName evidence="9">Cysteine synthase</fullName>
        <ecNumber evidence="9">2.5.1.47</ecNumber>
    </recommendedName>
</protein>
<dbReference type="OrthoDB" id="10259545at2759"/>
<dbReference type="FunFam" id="3.40.50.1100:FF:000006">
    <property type="entry name" value="Cysteine synthase"/>
    <property type="match status" value="1"/>
</dbReference>
<dbReference type="CDD" id="cd01561">
    <property type="entry name" value="CBS_like"/>
    <property type="match status" value="1"/>
</dbReference>
<dbReference type="GO" id="GO:0004124">
    <property type="term" value="F:cysteine synthase activity"/>
    <property type="evidence" value="ECO:0007669"/>
    <property type="project" value="UniProtKB-UniRule"/>
</dbReference>
<dbReference type="EC" id="2.5.1.47" evidence="9"/>
<dbReference type="Pfam" id="PF00291">
    <property type="entry name" value="PALP"/>
    <property type="match status" value="1"/>
</dbReference>
<comment type="catalytic activity">
    <reaction evidence="9">
        <text>O-acetyl-L-serine + hydrogen sulfide = L-cysteine + acetate</text>
        <dbReference type="Rhea" id="RHEA:14829"/>
        <dbReference type="ChEBI" id="CHEBI:29919"/>
        <dbReference type="ChEBI" id="CHEBI:30089"/>
        <dbReference type="ChEBI" id="CHEBI:35235"/>
        <dbReference type="ChEBI" id="CHEBI:58340"/>
        <dbReference type="EC" id="2.5.1.47"/>
    </reaction>
</comment>
<dbReference type="InterPro" id="IPR050214">
    <property type="entry name" value="Cys_Synth/Cystath_Beta-Synth"/>
</dbReference>
<keyword evidence="4 9" id="KW-0808">Transferase</keyword>
<evidence type="ECO:0000256" key="3">
    <source>
        <dbReference type="ARBA" id="ARBA00022605"/>
    </source>
</evidence>
<keyword evidence="5 7" id="KW-0663">Pyridoxal phosphate</keyword>
<evidence type="ECO:0000256" key="6">
    <source>
        <dbReference type="ARBA" id="ARBA00023192"/>
    </source>
</evidence>
<gene>
    <name evidence="11" type="ORF">BOKJ2_LOCUS2588</name>
</gene>
<dbReference type="NCBIfam" id="TIGR01139">
    <property type="entry name" value="cysK"/>
    <property type="match status" value="1"/>
</dbReference>
<dbReference type="AlphaFoldDB" id="A0A811K064"/>
<dbReference type="Proteomes" id="UP000783686">
    <property type="component" value="Unassembled WGS sequence"/>
</dbReference>
<evidence type="ECO:0000256" key="7">
    <source>
        <dbReference type="PIRSR" id="PIRSR605856-50"/>
    </source>
</evidence>
<evidence type="ECO:0000313" key="12">
    <source>
        <dbReference type="Proteomes" id="UP000614601"/>
    </source>
</evidence>
<feature type="binding site" evidence="7">
    <location>
        <position position="273"/>
    </location>
    <ligand>
        <name>pyridoxal 5'-phosphate</name>
        <dbReference type="ChEBI" id="CHEBI:597326"/>
    </ligand>
</feature>
<evidence type="ECO:0000256" key="8">
    <source>
        <dbReference type="PIRSR" id="PIRSR605856-51"/>
    </source>
</evidence>
<evidence type="ECO:0000259" key="10">
    <source>
        <dbReference type="Pfam" id="PF00291"/>
    </source>
</evidence>
<evidence type="ECO:0000256" key="2">
    <source>
        <dbReference type="ARBA" id="ARBA00007103"/>
    </source>
</evidence>
<evidence type="ECO:0000256" key="5">
    <source>
        <dbReference type="ARBA" id="ARBA00022898"/>
    </source>
</evidence>
<organism evidence="11 12">
    <name type="scientific">Bursaphelenchus okinawaensis</name>
    <dbReference type="NCBI Taxonomy" id="465554"/>
    <lineage>
        <taxon>Eukaryota</taxon>
        <taxon>Metazoa</taxon>
        <taxon>Ecdysozoa</taxon>
        <taxon>Nematoda</taxon>
        <taxon>Chromadorea</taxon>
        <taxon>Rhabditida</taxon>
        <taxon>Tylenchina</taxon>
        <taxon>Tylenchomorpha</taxon>
        <taxon>Aphelenchoidea</taxon>
        <taxon>Aphelenchoididae</taxon>
        <taxon>Bursaphelenchus</taxon>
    </lineage>
</organism>
<sequence length="341" mass="37005">MLPTEATDKRICENMIDTVGHTPMVYLNKVTEGLGAKIAVKLEYLNPTLSVKDRPALHMIEEAEKAGHIKPGDVLIEGTSGNLGISLAMAAAVKGYKVVLVIPSCYSMERRVLCKALGAELVIVDPQIGIKGILQRLDDLRDLIPNSYLVQQFSNENNPRAHYLTTGPEVWEQTQGQVDMVVFGAGTGGTVTGVGQYLKEKKTEVQAFVVEPFESSVISGEPAGCHFIQGIGAGAVPPNLKPGYDGVIRVKSDDAFEMAKRLAKEEGILCGISSGANVVAAIDLAKRPENKGKLIVTCLPSFGERYLSTKLYSDIKDECEKLPETTFEQDAVYFKRVFNLS</sequence>
<keyword evidence="3 9" id="KW-0028">Amino-acid biosynthesis</keyword>
<evidence type="ECO:0000256" key="9">
    <source>
        <dbReference type="RuleBase" id="RU003985"/>
    </source>
</evidence>
<dbReference type="Proteomes" id="UP000614601">
    <property type="component" value="Unassembled WGS sequence"/>
</dbReference>
<feature type="domain" description="Tryptophan synthase beta chain-like PALP" evidence="10">
    <location>
        <begin position="18"/>
        <end position="299"/>
    </location>
</feature>
<name>A0A811K064_9BILA</name>
<dbReference type="GO" id="GO:0006535">
    <property type="term" value="P:cysteine biosynthetic process from serine"/>
    <property type="evidence" value="ECO:0007669"/>
    <property type="project" value="UniProtKB-UniRule"/>
</dbReference>
<evidence type="ECO:0000256" key="1">
    <source>
        <dbReference type="ARBA" id="ARBA00001933"/>
    </source>
</evidence>
<dbReference type="EMBL" id="CAJFDH010000002">
    <property type="protein sequence ID" value="CAD5209254.1"/>
    <property type="molecule type" value="Genomic_DNA"/>
</dbReference>
<comment type="cofactor">
    <cofactor evidence="1 7 9">
        <name>pyridoxal 5'-phosphate</name>
        <dbReference type="ChEBI" id="CHEBI:597326"/>
    </cofactor>
</comment>
<dbReference type="NCBIfam" id="TIGR01136">
    <property type="entry name" value="cysKM"/>
    <property type="match status" value="1"/>
</dbReference>
<comment type="similarity">
    <text evidence="2 9">Belongs to the cysteine synthase/cystathionine beta-synthase family.</text>
</comment>
<dbReference type="InterPro" id="IPR036052">
    <property type="entry name" value="TrpB-like_PALP_sf"/>
</dbReference>
<proteinExistence type="inferred from homology"/>
<reference evidence="11" key="1">
    <citation type="submission" date="2020-09" db="EMBL/GenBank/DDBJ databases">
        <authorList>
            <person name="Kikuchi T."/>
        </authorList>
    </citation>
    <scope>NUCLEOTIDE SEQUENCE</scope>
    <source>
        <strain evidence="11">SH1</strain>
    </source>
</reference>
<dbReference type="InterPro" id="IPR005859">
    <property type="entry name" value="CysK"/>
</dbReference>
<keyword evidence="12" id="KW-1185">Reference proteome</keyword>
<feature type="binding site" evidence="7">
    <location>
        <begin position="186"/>
        <end position="190"/>
    </location>
    <ligand>
        <name>pyridoxal 5'-phosphate</name>
        <dbReference type="ChEBI" id="CHEBI:597326"/>
    </ligand>
</feature>
<dbReference type="PANTHER" id="PTHR10314">
    <property type="entry name" value="CYSTATHIONINE BETA-SYNTHASE"/>
    <property type="match status" value="1"/>
</dbReference>
<keyword evidence="6 9" id="KW-0198">Cysteine biosynthesis</keyword>
<evidence type="ECO:0000313" key="11">
    <source>
        <dbReference type="EMBL" id="CAD5209254.1"/>
    </source>
</evidence>
<dbReference type="InterPro" id="IPR001926">
    <property type="entry name" value="TrpB-like_PALP"/>
</dbReference>
<dbReference type="InterPro" id="IPR001216">
    <property type="entry name" value="P-phosphate_BS"/>
</dbReference>
<evidence type="ECO:0000256" key="4">
    <source>
        <dbReference type="ARBA" id="ARBA00022679"/>
    </source>
</evidence>
<feature type="binding site" evidence="7">
    <location>
        <position position="82"/>
    </location>
    <ligand>
        <name>pyridoxal 5'-phosphate</name>
        <dbReference type="ChEBI" id="CHEBI:597326"/>
    </ligand>
</feature>
<feature type="modified residue" description="N6-(pyridoxal phosphate)lysine" evidence="8">
    <location>
        <position position="52"/>
    </location>
</feature>
<accession>A0A811K064</accession>
<dbReference type="SUPFAM" id="SSF53686">
    <property type="entry name" value="Tryptophan synthase beta subunit-like PLP-dependent enzymes"/>
    <property type="match status" value="1"/>
</dbReference>